<reference evidence="7 10" key="2">
    <citation type="submission" date="2017-08" db="EMBL/GenBank/DDBJ databases">
        <title>Sequencing of Escherichia coli CCPM 6219.</title>
        <authorList>
            <person name="Liu S.-L."/>
            <person name="Zhou Y.-J."/>
            <person name="Zhao M.-F."/>
        </authorList>
    </citation>
    <scope>NUCLEOTIDE SEQUENCE [LARGE SCALE GENOMIC DNA]</scope>
    <source>
        <strain evidence="7 10">CCPM 6219</strain>
    </source>
</reference>
<evidence type="ECO:0000313" key="7">
    <source>
        <dbReference type="EMBL" id="RVE17019.1"/>
    </source>
</evidence>
<dbReference type="Proteomes" id="UP000519182">
    <property type="component" value="Unassembled WGS sequence"/>
</dbReference>
<dbReference type="Proteomes" id="UP000288459">
    <property type="component" value="Unassembled WGS sequence"/>
</dbReference>
<protein>
    <submittedName>
        <fullName evidence="8">Repressor protein C1</fullName>
    </submittedName>
</protein>
<dbReference type="EMBL" id="NPIM01000004">
    <property type="protein sequence ID" value="RVE17019.1"/>
    <property type="molecule type" value="Genomic_DNA"/>
</dbReference>
<dbReference type="PIRSF" id="PIRSF018461">
    <property type="entry name" value="Phage_repressor_C1"/>
    <property type="match status" value="1"/>
</dbReference>
<evidence type="ECO:0000313" key="3">
    <source>
        <dbReference type="EMBL" id="EFC3527594.1"/>
    </source>
</evidence>
<gene>
    <name evidence="8" type="primary">c1</name>
    <name evidence="6" type="ORF">BK300_22170</name>
    <name evidence="7" type="ORF">CIG67_00110</name>
    <name evidence="3" type="ORF">CTR35_004870</name>
    <name evidence="2" type="ORF">FPS11_26740</name>
    <name evidence="4" type="ORF">HEP34_003854</name>
    <name evidence="5" type="ORF">NY836_17090</name>
    <name evidence="8" type="ORF">RCS54_P0139</name>
</gene>
<evidence type="ECO:0000313" key="11">
    <source>
        <dbReference type="Proteomes" id="UP000519182"/>
    </source>
</evidence>
<dbReference type="Proteomes" id="UP001211064">
    <property type="component" value="Unassembled WGS sequence"/>
</dbReference>
<evidence type="ECO:0000313" key="8">
    <source>
        <dbReference type="EMBL" id="SPE01137.1"/>
    </source>
</evidence>
<evidence type="ECO:0000313" key="5">
    <source>
        <dbReference type="EMBL" id="MDA4179077.1"/>
    </source>
</evidence>
<proteinExistence type="predicted"/>
<evidence type="ECO:0000313" key="2">
    <source>
        <dbReference type="EMBL" id="EFB3618435.1"/>
    </source>
</evidence>
<dbReference type="EMBL" id="JANWOR010000498">
    <property type="protein sequence ID" value="MDA4179077.1"/>
    <property type="molecule type" value="Genomic_DNA"/>
</dbReference>
<dbReference type="Proteomes" id="UP000543252">
    <property type="component" value="Unassembled WGS sequence"/>
</dbReference>
<dbReference type="EMBL" id="AATJYL010000039">
    <property type="protein sequence ID" value="EFM1447459.1"/>
    <property type="molecule type" value="Genomic_DNA"/>
</dbReference>
<reference evidence="6 9" key="1">
    <citation type="submission" date="2016-10" db="EMBL/GenBank/DDBJ databases">
        <title>Comprehensive resistome analysis reveals the prevalence of NDM and MCR-1 in Chinese poultry production.</title>
        <authorList>
            <person name="Wang Y."/>
            <person name="Zhang R."/>
            <person name="Li J."/>
            <person name="Wu Z."/>
            <person name="Wenjuan Y."/>
            <person name="Schwarz S."/>
            <person name="Tyrrell J."/>
            <person name="Zheng Y."/>
            <person name="Wang S."/>
            <person name="Shen Z."/>
            <person name="Liu Z."/>
            <person name="Lei L."/>
            <person name="Li M."/>
            <person name="Zhang Q."/>
            <person name="Wu C."/>
            <person name="Zhang Q."/>
            <person name="Wu Y."/>
            <person name="Walsh T."/>
            <person name="Shen J."/>
        </authorList>
    </citation>
    <scope>NUCLEOTIDE SEQUENCE [LARGE SCALE GENOMIC DNA]</scope>
    <source>
        <strain evidence="6 9">574</strain>
    </source>
</reference>
<dbReference type="Proteomes" id="UP000184077">
    <property type="component" value="Unassembled WGS sequence"/>
</dbReference>
<evidence type="ECO:0000313" key="12">
    <source>
        <dbReference type="Proteomes" id="UP000538406"/>
    </source>
</evidence>
<dbReference type="InterPro" id="IPR053501">
    <property type="entry name" value="Lysogenic_reg_DNA-binding"/>
</dbReference>
<reference evidence="4 11" key="5">
    <citation type="submission" date="2020-04" db="EMBL/GenBank/DDBJ databases">
        <authorList>
            <consortium name="GenomeTrakr network: Whole genome sequencing for foodborne pathogen traceback"/>
        </authorList>
    </citation>
    <scope>NUCLEOTIDE SEQUENCE [LARGE SCALE GENOMIC DNA]</scope>
    <source>
        <strain evidence="2 13">PSU-1859</strain>
        <strain evidence="4 11">PSU-2464</strain>
    </source>
</reference>
<keyword evidence="8" id="KW-0614">Plasmid</keyword>
<dbReference type="GO" id="GO:0003677">
    <property type="term" value="F:DNA binding"/>
    <property type="evidence" value="ECO:0007669"/>
    <property type="project" value="InterPro"/>
</dbReference>
<sequence length="283" mass="32557">MINYVYGEQLYQEFVSFRDLFLKKAVARAQHVDTASDGRPVRPVVVLPFKETDSIQAEIDKWTLMARELEQYPDLNIPKTILYPVPNILRGVRKVTTYQTEAVNSVNMTAGRIIHLIDKDIRIQKSAGINEHSAKYIENLEATKELMRQYPEDEKFRMRVHGFSETMLRVHYISSSPNYNDGKSVSYHVPLCGVFICDETLRDGIIINGEFEKAKFSLYDSIEPIICDRWPQAKIYRLADIENVKKQIAITREEKKVKSAASVTRSRKTKKGQPVNDNPESAQ</sequence>
<reference evidence="3 12" key="4">
    <citation type="submission" date="2018-08" db="EMBL/GenBank/DDBJ databases">
        <authorList>
            <consortium name="NARMS: The National Antimicrobial Resistance Monitoring System"/>
        </authorList>
    </citation>
    <scope>NUCLEOTIDE SEQUENCE [LARGE SCALE GENOMIC DNA]</scope>
    <source>
        <strain evidence="3 12">FSIS11705178</strain>
    </source>
</reference>
<geneLocation type="plasmid" evidence="8">
    <name>RCS54_p</name>
</geneLocation>
<dbReference type="EMBL" id="MOHC01000041">
    <property type="protein sequence ID" value="OJN35287.1"/>
    <property type="molecule type" value="Genomic_DNA"/>
</dbReference>
<dbReference type="EMBL" id="AASFMQ010000069">
    <property type="protein sequence ID" value="EFB3618435.1"/>
    <property type="molecule type" value="Genomic_DNA"/>
</dbReference>
<accession>A0A2A2XEP3</accession>
<dbReference type="RefSeq" id="WP_000611666.1">
    <property type="nucleotide sequence ID" value="NZ_AP026785.1"/>
</dbReference>
<dbReference type="Proteomes" id="UP000538406">
    <property type="component" value="Unassembled WGS sequence"/>
</dbReference>
<evidence type="ECO:0000313" key="9">
    <source>
        <dbReference type="Proteomes" id="UP000184077"/>
    </source>
</evidence>
<reference evidence="5" key="6">
    <citation type="submission" date="2022-08" db="EMBL/GenBank/DDBJ databases">
        <title>Genome sequencing of human pathogens.</title>
        <authorList>
            <person name="Cao X."/>
        </authorList>
    </citation>
    <scope>NUCLEOTIDE SEQUENCE</scope>
    <source>
        <strain evidence="5">EC16126</strain>
    </source>
</reference>
<evidence type="ECO:0000313" key="10">
    <source>
        <dbReference type="Proteomes" id="UP000288459"/>
    </source>
</evidence>
<dbReference type="EMBL" id="LT985263">
    <property type="protein sequence ID" value="SPE01137.1"/>
    <property type="molecule type" value="Genomic_DNA"/>
</dbReference>
<dbReference type="NCBIfam" id="NF041318">
    <property type="entry name" value="phage_rep_C1"/>
    <property type="match status" value="1"/>
</dbReference>
<reference evidence="8" key="3">
    <citation type="submission" date="2018-02" db="EMBL/GenBank/DDBJ databases">
        <authorList>
            <person name="Cohen D.B."/>
            <person name="Kent A.D."/>
        </authorList>
    </citation>
    <scope>NUCLEOTIDE SEQUENCE</scope>
    <source>
        <strain evidence="8">511</strain>
        <plasmid evidence="8">RCS54_p</plasmid>
    </source>
</reference>
<evidence type="ECO:0000313" key="6">
    <source>
        <dbReference type="EMBL" id="OJN35287.1"/>
    </source>
</evidence>
<evidence type="ECO:0000313" key="4">
    <source>
        <dbReference type="EMBL" id="EFM1447459.1"/>
    </source>
</evidence>
<name>A0A024KZT0_ECOLX</name>
<evidence type="ECO:0000256" key="1">
    <source>
        <dbReference type="SAM" id="MobiDB-lite"/>
    </source>
</evidence>
<dbReference type="EMBL" id="AASHPR010000096">
    <property type="protein sequence ID" value="EFC3527594.1"/>
    <property type="molecule type" value="Genomic_DNA"/>
</dbReference>
<accession>A0A024KZT0</accession>
<dbReference type="InterPro" id="IPR016726">
    <property type="entry name" value="Repressor_C1"/>
</dbReference>
<organism evidence="6 9">
    <name type="scientific">Escherichia coli</name>
    <dbReference type="NCBI Taxonomy" id="562"/>
    <lineage>
        <taxon>Bacteria</taxon>
        <taxon>Pseudomonadati</taxon>
        <taxon>Pseudomonadota</taxon>
        <taxon>Gammaproteobacteria</taxon>
        <taxon>Enterobacterales</taxon>
        <taxon>Enterobacteriaceae</taxon>
        <taxon>Escherichia</taxon>
    </lineage>
</organism>
<dbReference type="AlphaFoldDB" id="A0A024KZT0"/>
<evidence type="ECO:0000313" key="13">
    <source>
        <dbReference type="Proteomes" id="UP000543252"/>
    </source>
</evidence>
<feature type="region of interest" description="Disordered" evidence="1">
    <location>
        <begin position="254"/>
        <end position="283"/>
    </location>
</feature>